<proteinExistence type="inferred from homology"/>
<dbReference type="Gene3D" id="3.40.980.10">
    <property type="entry name" value="MoaB/Mog-like domain"/>
    <property type="match status" value="1"/>
</dbReference>
<dbReference type="Pfam" id="PF03454">
    <property type="entry name" value="MoeA_C"/>
    <property type="match status" value="1"/>
</dbReference>
<evidence type="ECO:0000313" key="9">
    <source>
        <dbReference type="EMBL" id="GAA2521165.1"/>
    </source>
</evidence>
<accession>A0ABN3NHN2</accession>
<dbReference type="CDD" id="cd00887">
    <property type="entry name" value="MoeA"/>
    <property type="match status" value="1"/>
</dbReference>
<keyword evidence="5 7" id="KW-0501">Molybdenum cofactor biosynthesis</keyword>
<organism evidence="9 10">
    <name type="scientific">Pilimelia columellifera subsp. columellifera</name>
    <dbReference type="NCBI Taxonomy" id="706583"/>
    <lineage>
        <taxon>Bacteria</taxon>
        <taxon>Bacillati</taxon>
        <taxon>Actinomycetota</taxon>
        <taxon>Actinomycetes</taxon>
        <taxon>Micromonosporales</taxon>
        <taxon>Micromonosporaceae</taxon>
        <taxon>Pilimelia</taxon>
    </lineage>
</organism>
<dbReference type="EMBL" id="BAAARY010000006">
    <property type="protein sequence ID" value="GAA2521165.1"/>
    <property type="molecule type" value="Genomic_DNA"/>
</dbReference>
<evidence type="ECO:0000259" key="8">
    <source>
        <dbReference type="SMART" id="SM00852"/>
    </source>
</evidence>
<reference evidence="9 10" key="1">
    <citation type="journal article" date="2019" name="Int. J. Syst. Evol. Microbiol.">
        <title>The Global Catalogue of Microorganisms (GCM) 10K type strain sequencing project: providing services to taxonomists for standard genome sequencing and annotation.</title>
        <authorList>
            <consortium name="The Broad Institute Genomics Platform"/>
            <consortium name="The Broad Institute Genome Sequencing Center for Infectious Disease"/>
            <person name="Wu L."/>
            <person name="Ma J."/>
        </authorList>
    </citation>
    <scope>NUCLEOTIDE SEQUENCE [LARGE SCALE GENOMIC DNA]</scope>
    <source>
        <strain evidence="9 10">JCM 3367</strain>
    </source>
</reference>
<dbReference type="Proteomes" id="UP001499978">
    <property type="component" value="Unassembled WGS sequence"/>
</dbReference>
<dbReference type="Gene3D" id="2.170.190.11">
    <property type="entry name" value="Molybdopterin biosynthesis moea protein, domain 3"/>
    <property type="match status" value="1"/>
</dbReference>
<protein>
    <recommendedName>
        <fullName evidence="7">Molybdopterin molybdenumtransferase</fullName>
        <ecNumber evidence="7">2.10.1.1</ecNumber>
    </recommendedName>
</protein>
<evidence type="ECO:0000256" key="2">
    <source>
        <dbReference type="ARBA" id="ARBA00005046"/>
    </source>
</evidence>
<dbReference type="Gene3D" id="3.90.105.10">
    <property type="entry name" value="Molybdopterin biosynthesis moea protein, domain 2"/>
    <property type="match status" value="1"/>
</dbReference>
<dbReference type="Pfam" id="PF00994">
    <property type="entry name" value="MoCF_biosynth"/>
    <property type="match status" value="1"/>
</dbReference>
<comment type="caution">
    <text evidence="9">The sequence shown here is derived from an EMBL/GenBank/DDBJ whole genome shotgun (WGS) entry which is preliminary data.</text>
</comment>
<keyword evidence="10" id="KW-1185">Reference proteome</keyword>
<dbReference type="InterPro" id="IPR036425">
    <property type="entry name" value="MoaB/Mog-like_dom_sf"/>
</dbReference>
<evidence type="ECO:0000313" key="10">
    <source>
        <dbReference type="Proteomes" id="UP001499978"/>
    </source>
</evidence>
<sequence length="420" mass="43585">MTYTAEPEATPGELTPLADYLGSVLRRLGALPPLDLDLTQAYGNVLAEDVYAPHDYPAFDHAAIDGYAVRWEDLSCGARTRLNVVGDIGAASWRPVRLHPGACFSIAAGAALPVGADVVVPSDWTDRGMASVEIYQSPKRGYGLRRAGDEFPAGSLLARAGGDVSPALVAVLAATGIGHVVVRPSPRVVIIATGDELVDVGRVSQPGQVVDVSSHALTSAAVEAGALAYRVGICDDDPEALRGLLEDQVLRSDLIVTTGGTGNGPGDMVRRILSRRDGGRGAVNFTEVAVYPGAVLGFGTVGAEEVPVVCLPGDPGMAMVGFEVLVRPAIQLLAGAEPVFRPSVRGHLLETVSSPSGLREFRPAQVAERRGGGYTVQPLSGGPYTLAGLAEANGLLVLGERVTAAAAGSTVDVLLLHRRR</sequence>
<dbReference type="InterPro" id="IPR008284">
    <property type="entry name" value="MoCF_biosynth_CS"/>
</dbReference>
<evidence type="ECO:0000256" key="7">
    <source>
        <dbReference type="RuleBase" id="RU365090"/>
    </source>
</evidence>
<dbReference type="PROSITE" id="PS01078">
    <property type="entry name" value="MOCF_BIOSYNTHESIS_1"/>
    <property type="match status" value="1"/>
</dbReference>
<dbReference type="InterPro" id="IPR001453">
    <property type="entry name" value="MoaB/Mog_dom"/>
</dbReference>
<dbReference type="SUPFAM" id="SSF63867">
    <property type="entry name" value="MoeA C-terminal domain-like"/>
    <property type="match status" value="1"/>
</dbReference>
<evidence type="ECO:0000256" key="3">
    <source>
        <dbReference type="ARBA" id="ARBA00010763"/>
    </source>
</evidence>
<dbReference type="Gene3D" id="2.40.340.10">
    <property type="entry name" value="MoeA, C-terminal, domain IV"/>
    <property type="match status" value="1"/>
</dbReference>
<name>A0ABN3NHN2_9ACTN</name>
<dbReference type="InterPro" id="IPR036688">
    <property type="entry name" value="MoeA_C_domain_IV_sf"/>
</dbReference>
<evidence type="ECO:0000256" key="1">
    <source>
        <dbReference type="ARBA" id="ARBA00002901"/>
    </source>
</evidence>
<comment type="similarity">
    <text evidence="3 7">Belongs to the MoeA family.</text>
</comment>
<dbReference type="InterPro" id="IPR005111">
    <property type="entry name" value="MoeA_C_domain_IV"/>
</dbReference>
<dbReference type="EC" id="2.10.1.1" evidence="7"/>
<dbReference type="SUPFAM" id="SSF53218">
    <property type="entry name" value="Molybdenum cofactor biosynthesis proteins"/>
    <property type="match status" value="1"/>
</dbReference>
<dbReference type="InterPro" id="IPR005110">
    <property type="entry name" value="MoeA_linker/N"/>
</dbReference>
<comment type="pathway">
    <text evidence="2 7">Cofactor biosynthesis; molybdopterin biosynthesis.</text>
</comment>
<dbReference type="NCBIfam" id="NF045515">
    <property type="entry name" value="Glp_gephyrin"/>
    <property type="match status" value="1"/>
</dbReference>
<keyword evidence="7" id="KW-0460">Magnesium</keyword>
<keyword evidence="4 7" id="KW-0500">Molybdenum</keyword>
<dbReference type="InterPro" id="IPR036135">
    <property type="entry name" value="MoeA_linker/N_sf"/>
</dbReference>
<keyword evidence="7" id="KW-0808">Transferase</keyword>
<evidence type="ECO:0000256" key="5">
    <source>
        <dbReference type="ARBA" id="ARBA00023150"/>
    </source>
</evidence>
<comment type="function">
    <text evidence="1 7">Catalyzes the insertion of molybdate into adenylated molybdopterin with the concomitant release of AMP.</text>
</comment>
<evidence type="ECO:0000256" key="6">
    <source>
        <dbReference type="ARBA" id="ARBA00047317"/>
    </source>
</evidence>
<comment type="catalytic activity">
    <reaction evidence="6">
        <text>adenylyl-molybdopterin + molybdate = Mo-molybdopterin + AMP + H(+)</text>
        <dbReference type="Rhea" id="RHEA:35047"/>
        <dbReference type="ChEBI" id="CHEBI:15378"/>
        <dbReference type="ChEBI" id="CHEBI:36264"/>
        <dbReference type="ChEBI" id="CHEBI:62727"/>
        <dbReference type="ChEBI" id="CHEBI:71302"/>
        <dbReference type="ChEBI" id="CHEBI:456215"/>
        <dbReference type="EC" id="2.10.1.1"/>
    </reaction>
</comment>
<gene>
    <name evidence="9" type="ORF">GCM10010201_18750</name>
</gene>
<dbReference type="PANTHER" id="PTHR10192:SF5">
    <property type="entry name" value="GEPHYRIN"/>
    <property type="match status" value="1"/>
</dbReference>
<dbReference type="RefSeq" id="WP_344171298.1">
    <property type="nucleotide sequence ID" value="NZ_BAAARY010000006.1"/>
</dbReference>
<dbReference type="SMART" id="SM00852">
    <property type="entry name" value="MoCF_biosynth"/>
    <property type="match status" value="1"/>
</dbReference>
<dbReference type="Pfam" id="PF03453">
    <property type="entry name" value="MoeA_N"/>
    <property type="match status" value="1"/>
</dbReference>
<evidence type="ECO:0000256" key="4">
    <source>
        <dbReference type="ARBA" id="ARBA00022505"/>
    </source>
</evidence>
<dbReference type="SUPFAM" id="SSF63882">
    <property type="entry name" value="MoeA N-terminal region -like"/>
    <property type="match status" value="1"/>
</dbReference>
<feature type="domain" description="MoaB/Mog" evidence="8">
    <location>
        <begin position="189"/>
        <end position="332"/>
    </location>
</feature>
<keyword evidence="7" id="KW-0479">Metal-binding</keyword>
<dbReference type="PANTHER" id="PTHR10192">
    <property type="entry name" value="MOLYBDOPTERIN BIOSYNTHESIS PROTEIN"/>
    <property type="match status" value="1"/>
</dbReference>
<comment type="cofactor">
    <cofactor evidence="7">
        <name>Mg(2+)</name>
        <dbReference type="ChEBI" id="CHEBI:18420"/>
    </cofactor>
</comment>
<dbReference type="InterPro" id="IPR038987">
    <property type="entry name" value="MoeA-like"/>
</dbReference>